<organism evidence="1">
    <name type="scientific">marine sediment metagenome</name>
    <dbReference type="NCBI Taxonomy" id="412755"/>
    <lineage>
        <taxon>unclassified sequences</taxon>
        <taxon>metagenomes</taxon>
        <taxon>ecological metagenomes</taxon>
    </lineage>
</organism>
<name>X0ZZ79_9ZZZZ</name>
<reference evidence="1" key="1">
    <citation type="journal article" date="2014" name="Front. Microbiol.">
        <title>High frequency of phylogenetically diverse reductive dehalogenase-homologous genes in deep subseafloor sedimentary metagenomes.</title>
        <authorList>
            <person name="Kawai M."/>
            <person name="Futagami T."/>
            <person name="Toyoda A."/>
            <person name="Takaki Y."/>
            <person name="Nishi S."/>
            <person name="Hori S."/>
            <person name="Arai W."/>
            <person name="Tsubouchi T."/>
            <person name="Morono Y."/>
            <person name="Uchiyama I."/>
            <person name="Ito T."/>
            <person name="Fujiyama A."/>
            <person name="Inagaki F."/>
            <person name="Takami H."/>
        </authorList>
    </citation>
    <scope>NUCLEOTIDE SEQUENCE</scope>
    <source>
        <strain evidence="1">Expedition CK06-06</strain>
    </source>
</reference>
<gene>
    <name evidence="1" type="ORF">S01H4_34703</name>
</gene>
<accession>X0ZZ79</accession>
<sequence length="29" mass="3521">ELFKFIKVKFCKITCFLKLKVSKLNKIIF</sequence>
<protein>
    <submittedName>
        <fullName evidence="1">Uncharacterized protein</fullName>
    </submittedName>
</protein>
<comment type="caution">
    <text evidence="1">The sequence shown here is derived from an EMBL/GenBank/DDBJ whole genome shotgun (WGS) entry which is preliminary data.</text>
</comment>
<dbReference type="EMBL" id="BART01018379">
    <property type="protein sequence ID" value="GAG74864.1"/>
    <property type="molecule type" value="Genomic_DNA"/>
</dbReference>
<dbReference type="AlphaFoldDB" id="X0ZZ79"/>
<feature type="non-terminal residue" evidence="1">
    <location>
        <position position="1"/>
    </location>
</feature>
<evidence type="ECO:0000313" key="1">
    <source>
        <dbReference type="EMBL" id="GAG74864.1"/>
    </source>
</evidence>
<proteinExistence type="predicted"/>